<dbReference type="InterPro" id="IPR007446">
    <property type="entry name" value="PilP"/>
</dbReference>
<protein>
    <submittedName>
        <fullName evidence="1">PilP protein</fullName>
    </submittedName>
</protein>
<organism evidence="1 2">
    <name type="scientific">Neisseria canis</name>
    <dbReference type="NCBI Taxonomy" id="493"/>
    <lineage>
        <taxon>Bacteria</taxon>
        <taxon>Pseudomonadati</taxon>
        <taxon>Pseudomonadota</taxon>
        <taxon>Betaproteobacteria</taxon>
        <taxon>Neisseriales</taxon>
        <taxon>Neisseriaceae</taxon>
        <taxon>Neisseria</taxon>
    </lineage>
</organism>
<gene>
    <name evidence="1" type="ORF">NCTC10296_00093</name>
</gene>
<reference evidence="1 2" key="1">
    <citation type="submission" date="2018-12" db="EMBL/GenBank/DDBJ databases">
        <authorList>
            <consortium name="Pathogen Informatics"/>
        </authorList>
    </citation>
    <scope>NUCLEOTIDE SEQUENCE [LARGE SCALE GENOMIC DNA]</scope>
    <source>
        <strain evidence="1 2">NCTC10296</strain>
    </source>
</reference>
<dbReference type="OrthoDB" id="5296580at2"/>
<proteinExistence type="predicted"/>
<dbReference type="Proteomes" id="UP000279284">
    <property type="component" value="Chromosome"/>
</dbReference>
<name>A0A448D537_9NEIS</name>
<evidence type="ECO:0000313" key="2">
    <source>
        <dbReference type="Proteomes" id="UP000279284"/>
    </source>
</evidence>
<keyword evidence="2" id="KW-1185">Reference proteome</keyword>
<evidence type="ECO:0000313" key="1">
    <source>
        <dbReference type="EMBL" id="VEE98950.1"/>
    </source>
</evidence>
<dbReference type="Pfam" id="PF04351">
    <property type="entry name" value="PilP"/>
    <property type="match status" value="1"/>
</dbReference>
<dbReference type="PIRSF" id="PIRSF016481">
    <property type="entry name" value="Pilus_assembly_PilP"/>
    <property type="match status" value="1"/>
</dbReference>
<dbReference type="RefSeq" id="WP_085416769.1">
    <property type="nucleotide sequence ID" value="NZ_CAUJPY010000014.1"/>
</dbReference>
<sequence length="178" mass="19981">MNHKILLPGLMVLMVTACSPAHEDLREWMEQTQKDAQKHIQPFEQPTVNPSVTYIPPKTLGLNAFNAKRLNEGLSGNNAPNTNRPKEVLEAFSLENMKYVGSFISGKQKTGYIEIDGHVYTVKTGNYIGQNFGRITSIMPDKLVITEVIENSDGNWTFRNAELLLDNSKDNQSIKTDN</sequence>
<dbReference type="EMBL" id="LR134313">
    <property type="protein sequence ID" value="VEE98950.1"/>
    <property type="molecule type" value="Genomic_DNA"/>
</dbReference>
<accession>A0A448D537</accession>
<dbReference type="STRING" id="493.BWD07_07685"/>
<dbReference type="AlphaFoldDB" id="A0A448D537"/>
<dbReference type="KEGG" id="nci:NCTC10296_00093"/>
<dbReference type="Gene3D" id="2.30.30.830">
    <property type="match status" value="1"/>
</dbReference>
<dbReference type="PROSITE" id="PS51257">
    <property type="entry name" value="PROKAR_LIPOPROTEIN"/>
    <property type="match status" value="1"/>
</dbReference>